<gene>
    <name evidence="3" type="ORF">ERS852429_01744</name>
    <name evidence="4" type="ORF">PN599_06995</name>
</gene>
<evidence type="ECO:0000313" key="5">
    <source>
        <dbReference type="Proteomes" id="UP000095591"/>
    </source>
</evidence>
<feature type="compositionally biased region" description="Low complexity" evidence="1">
    <location>
        <begin position="117"/>
        <end position="134"/>
    </location>
</feature>
<dbReference type="PANTHER" id="PTHR12110">
    <property type="entry name" value="HYDROXYPYRUVATE ISOMERASE"/>
    <property type="match status" value="1"/>
</dbReference>
<dbReference type="PROSITE" id="PS51318">
    <property type="entry name" value="TAT"/>
    <property type="match status" value="1"/>
</dbReference>
<protein>
    <submittedName>
        <fullName evidence="4">Sugar phosphate isomerase/epimerase</fullName>
    </submittedName>
    <submittedName>
        <fullName evidence="3">Xylose isomerase-like TIM barrel</fullName>
    </submittedName>
</protein>
<name>A0A173TWZ3_PARDI</name>
<evidence type="ECO:0000256" key="1">
    <source>
        <dbReference type="SAM" id="MobiDB-lite"/>
    </source>
</evidence>
<evidence type="ECO:0000259" key="2">
    <source>
        <dbReference type="Pfam" id="PF01261"/>
    </source>
</evidence>
<dbReference type="AlphaFoldDB" id="A0A173TWZ3"/>
<dbReference type="InterPro" id="IPR006311">
    <property type="entry name" value="TAT_signal"/>
</dbReference>
<dbReference type="Proteomes" id="UP001210126">
    <property type="component" value="Unassembled WGS sequence"/>
</dbReference>
<dbReference type="EMBL" id="JAQMPJ010000004">
    <property type="protein sequence ID" value="MDB9004743.1"/>
    <property type="molecule type" value="Genomic_DNA"/>
</dbReference>
<organism evidence="3 5">
    <name type="scientific">Parabacteroides distasonis</name>
    <dbReference type="NCBI Taxonomy" id="823"/>
    <lineage>
        <taxon>Bacteria</taxon>
        <taxon>Pseudomonadati</taxon>
        <taxon>Bacteroidota</taxon>
        <taxon>Bacteroidia</taxon>
        <taxon>Bacteroidales</taxon>
        <taxon>Tannerellaceae</taxon>
        <taxon>Parabacteroides</taxon>
    </lineage>
</organism>
<dbReference type="Gene3D" id="3.20.20.150">
    <property type="entry name" value="Divalent-metal-dependent TIM barrel enzymes"/>
    <property type="match status" value="1"/>
</dbReference>
<keyword evidence="3" id="KW-0413">Isomerase</keyword>
<dbReference type="InterPro" id="IPR013022">
    <property type="entry name" value="Xyl_isomerase-like_TIM-brl"/>
</dbReference>
<dbReference type="Proteomes" id="UP000095591">
    <property type="component" value="Unassembled WGS sequence"/>
</dbReference>
<dbReference type="Pfam" id="PF01261">
    <property type="entry name" value="AP_endonuc_2"/>
    <property type="match status" value="1"/>
</dbReference>
<dbReference type="EMBL" id="CYXP01000003">
    <property type="protein sequence ID" value="CUN05738.1"/>
    <property type="molecule type" value="Genomic_DNA"/>
</dbReference>
<dbReference type="GO" id="GO:0016853">
    <property type="term" value="F:isomerase activity"/>
    <property type="evidence" value="ECO:0007669"/>
    <property type="project" value="UniProtKB-KW"/>
</dbReference>
<accession>A0A173TWZ3</accession>
<dbReference type="InterPro" id="IPR050312">
    <property type="entry name" value="IolE/XylAMocC-like"/>
</dbReference>
<evidence type="ECO:0000313" key="3">
    <source>
        <dbReference type="EMBL" id="CUN05738.1"/>
    </source>
</evidence>
<proteinExistence type="predicted"/>
<feature type="region of interest" description="Disordered" evidence="1">
    <location>
        <begin position="117"/>
        <end position="143"/>
    </location>
</feature>
<dbReference type="InterPro" id="IPR036237">
    <property type="entry name" value="Xyl_isomerase-like_sf"/>
</dbReference>
<evidence type="ECO:0000313" key="4">
    <source>
        <dbReference type="EMBL" id="MDB9004743.1"/>
    </source>
</evidence>
<dbReference type="RefSeq" id="WP_044545952.1">
    <property type="nucleotide sequence ID" value="NZ_CDRH01000452.1"/>
</dbReference>
<feature type="domain" description="Xylose isomerase-like TIM barrel" evidence="2">
    <location>
        <begin position="219"/>
        <end position="347"/>
    </location>
</feature>
<sequence length="364" mass="40100">MNKDVNNGQSRREFLGRSVAALAAASFLPSAFSCTGKSVAAPAPVDTAAEAGKVNSKFGGVQIGTITYSWRSMPGGLENIIKYCQEANISSIELMGGDLEAYLGAPENPMMKFFRQQAPQPAAKPGEKPAAPRRMGPPKFTPEQQAEIDKYKEAVKAWRLGLDLSKVEGARKLLSDAGISAHIVKMEPSRMGSDEEIDYAFKVAKAMGAKAVTDEINLETAKRVAPFAEKHGMYMAFHNHMQYAEEGFSCDPILAVSPSIMLNFDAGHFFGSTGIHPNEMIKKYHDRIYSIHLKDKTGPTTGDQPNTNQVWGQGEMPLEDVLLLIKQEKWPIYCDIELEYDIKPWSDSVKEVGTCVKYARQILM</sequence>
<dbReference type="PROSITE" id="PS51257">
    <property type="entry name" value="PROKAR_LIPOPROTEIN"/>
    <property type="match status" value="1"/>
</dbReference>
<reference evidence="4" key="2">
    <citation type="submission" date="2023-01" db="EMBL/GenBank/DDBJ databases">
        <title>Human gut microbiome strain richness.</title>
        <authorList>
            <person name="Chen-Liaw A."/>
        </authorList>
    </citation>
    <scope>NUCLEOTIDE SEQUENCE</scope>
    <source>
        <strain evidence="4">RTP21484st1_E5_RTP21484_190118</strain>
    </source>
</reference>
<dbReference type="SUPFAM" id="SSF51658">
    <property type="entry name" value="Xylose isomerase-like"/>
    <property type="match status" value="1"/>
</dbReference>
<reference evidence="3 5" key="1">
    <citation type="submission" date="2015-09" db="EMBL/GenBank/DDBJ databases">
        <authorList>
            <consortium name="Pathogen Informatics"/>
        </authorList>
    </citation>
    <scope>NUCLEOTIDE SEQUENCE [LARGE SCALE GENOMIC DNA]</scope>
    <source>
        <strain evidence="3 5">2789STDY5608872</strain>
    </source>
</reference>